<keyword evidence="2" id="KW-1185">Reference proteome</keyword>
<evidence type="ECO:0000313" key="2">
    <source>
        <dbReference type="Proteomes" id="UP000601361"/>
    </source>
</evidence>
<comment type="caution">
    <text evidence="1">The sequence shown here is derived from an EMBL/GenBank/DDBJ whole genome shotgun (WGS) entry which is preliminary data.</text>
</comment>
<accession>A0ABQ1WPA0</accession>
<organism evidence="1 2">
    <name type="scientific">Hymenobacter glacieicola</name>
    <dbReference type="NCBI Taxonomy" id="1562124"/>
    <lineage>
        <taxon>Bacteria</taxon>
        <taxon>Pseudomonadati</taxon>
        <taxon>Bacteroidota</taxon>
        <taxon>Cytophagia</taxon>
        <taxon>Cytophagales</taxon>
        <taxon>Hymenobacteraceae</taxon>
        <taxon>Hymenobacter</taxon>
    </lineage>
</organism>
<name>A0ABQ1WPA0_9BACT</name>
<dbReference type="Proteomes" id="UP000601361">
    <property type="component" value="Unassembled WGS sequence"/>
</dbReference>
<sequence length="49" mass="5212">MVGGQLIRQFVADSFANDIFAAELAQTPNVIQGYSIDNKIVASEEVGAL</sequence>
<evidence type="ECO:0000313" key="1">
    <source>
        <dbReference type="EMBL" id="GGG36875.1"/>
    </source>
</evidence>
<protein>
    <submittedName>
        <fullName evidence="1">Uncharacterized protein</fullName>
    </submittedName>
</protein>
<proteinExistence type="predicted"/>
<gene>
    <name evidence="1" type="ORF">GCM10011378_11550</name>
</gene>
<dbReference type="EMBL" id="BMGS01000002">
    <property type="protein sequence ID" value="GGG36875.1"/>
    <property type="molecule type" value="Genomic_DNA"/>
</dbReference>
<reference evidence="2" key="1">
    <citation type="journal article" date="2019" name="Int. J. Syst. Evol. Microbiol.">
        <title>The Global Catalogue of Microorganisms (GCM) 10K type strain sequencing project: providing services to taxonomists for standard genome sequencing and annotation.</title>
        <authorList>
            <consortium name="The Broad Institute Genomics Platform"/>
            <consortium name="The Broad Institute Genome Sequencing Center for Infectious Disease"/>
            <person name="Wu L."/>
            <person name="Ma J."/>
        </authorList>
    </citation>
    <scope>NUCLEOTIDE SEQUENCE [LARGE SCALE GENOMIC DNA]</scope>
    <source>
        <strain evidence="2">CGMCC 1.12990</strain>
    </source>
</reference>